<keyword evidence="2" id="KW-0472">Membrane</keyword>
<organism evidence="3 4">
    <name type="scientific">Segatella copri</name>
    <dbReference type="NCBI Taxonomy" id="165179"/>
    <lineage>
        <taxon>Bacteria</taxon>
        <taxon>Pseudomonadati</taxon>
        <taxon>Bacteroidota</taxon>
        <taxon>Bacteroidia</taxon>
        <taxon>Bacteroidales</taxon>
        <taxon>Prevotellaceae</taxon>
        <taxon>Segatella</taxon>
    </lineage>
</organism>
<protein>
    <submittedName>
        <fullName evidence="3">Uncharacterized protein</fullName>
    </submittedName>
</protein>
<dbReference type="RefSeq" id="WP_117587029.1">
    <property type="nucleotide sequence ID" value="NZ_QRVA01000006.1"/>
</dbReference>
<comment type="caution">
    <text evidence="3">The sequence shown here is derived from an EMBL/GenBank/DDBJ whole genome shotgun (WGS) entry which is preliminary data.</text>
</comment>
<feature type="coiled-coil region" evidence="1">
    <location>
        <begin position="220"/>
        <end position="247"/>
    </location>
</feature>
<evidence type="ECO:0000313" key="3">
    <source>
        <dbReference type="EMBL" id="RGS17997.1"/>
    </source>
</evidence>
<proteinExistence type="predicted"/>
<keyword evidence="1" id="KW-0175">Coiled coil</keyword>
<keyword evidence="2" id="KW-1133">Transmembrane helix</keyword>
<dbReference type="Proteomes" id="UP000283872">
    <property type="component" value="Unassembled WGS sequence"/>
</dbReference>
<dbReference type="AlphaFoldDB" id="A0A3E5E255"/>
<name>A0A3E5E255_9BACT</name>
<feature type="transmembrane region" description="Helical" evidence="2">
    <location>
        <begin position="53"/>
        <end position="74"/>
    </location>
</feature>
<gene>
    <name evidence="3" type="ORF">DWY11_04235</name>
</gene>
<evidence type="ECO:0000256" key="2">
    <source>
        <dbReference type="SAM" id="Phobius"/>
    </source>
</evidence>
<evidence type="ECO:0000313" key="4">
    <source>
        <dbReference type="Proteomes" id="UP000283872"/>
    </source>
</evidence>
<sequence length="316" mass="33619">MSESKTYIFGENQNGCSNGMLGLLAPLLQKQGVDPNVLLAMKGNNGFGGEGGWFMWVIFLFFLMGWGGNGWGGFGNNGRGGLANEINNDNGRALLMDAIGGNRNALSNLATQLNCTEGQIQNAISALTSQVQSVGNQVGMSGMQTINALQQGNMQIAQQIANCCCENRLAICQQTGTLQNAINNVAVGQERGFSNVAYETQRQTCDLHNAIKESTQTIVDGQKQAEMREMQNKIDSLREENSTFKASAMTSQIVGQAVAPINQVLAGLQNEVAGIKCKLPETVTTPYSPFTAVPNCVAYQAGLYGLNAANGAGFWG</sequence>
<accession>A0A3E5E255</accession>
<keyword evidence="2" id="KW-0812">Transmembrane</keyword>
<evidence type="ECO:0000256" key="1">
    <source>
        <dbReference type="SAM" id="Coils"/>
    </source>
</evidence>
<reference evidence="3 4" key="1">
    <citation type="submission" date="2018-08" db="EMBL/GenBank/DDBJ databases">
        <title>A genome reference for cultivated species of the human gut microbiota.</title>
        <authorList>
            <person name="Zou Y."/>
            <person name="Xue W."/>
            <person name="Luo G."/>
        </authorList>
    </citation>
    <scope>NUCLEOTIDE SEQUENCE [LARGE SCALE GENOMIC DNA]</scope>
    <source>
        <strain evidence="3 4">AF24-12</strain>
    </source>
</reference>
<dbReference type="EMBL" id="QRVA01000006">
    <property type="protein sequence ID" value="RGS17997.1"/>
    <property type="molecule type" value="Genomic_DNA"/>
</dbReference>